<feature type="chain" id="PRO_5035430096" evidence="5">
    <location>
        <begin position="19"/>
        <end position="376"/>
    </location>
</feature>
<dbReference type="GO" id="GO:0071555">
    <property type="term" value="P:cell wall organization"/>
    <property type="evidence" value="ECO:0007669"/>
    <property type="project" value="TreeGrafter"/>
</dbReference>
<comment type="similarity">
    <text evidence="2">Belongs to the glycosyl hydrolase 17 family.</text>
</comment>
<feature type="region of interest" description="Disordered" evidence="4">
    <location>
        <begin position="338"/>
        <end position="357"/>
    </location>
</feature>
<evidence type="ECO:0000256" key="3">
    <source>
        <dbReference type="ARBA" id="ARBA00022801"/>
    </source>
</evidence>
<comment type="subcellular location">
    <subcellularLocation>
        <location evidence="1">Cell envelope</location>
    </subcellularLocation>
</comment>
<keyword evidence="3 6" id="KW-0378">Hydrolase</keyword>
<evidence type="ECO:0000256" key="4">
    <source>
        <dbReference type="SAM" id="MobiDB-lite"/>
    </source>
</evidence>
<evidence type="ECO:0000313" key="6">
    <source>
        <dbReference type="EMBL" id="KAH7374884.1"/>
    </source>
</evidence>
<dbReference type="Proteomes" id="UP000813385">
    <property type="component" value="Unassembled WGS sequence"/>
</dbReference>
<dbReference type="AlphaFoldDB" id="A0A8K0X820"/>
<evidence type="ECO:0000256" key="5">
    <source>
        <dbReference type="SAM" id="SignalP"/>
    </source>
</evidence>
<keyword evidence="5" id="KW-0732">Signal</keyword>
<gene>
    <name evidence="6" type="ORF">B0T11DRAFT_334370</name>
</gene>
<evidence type="ECO:0000256" key="1">
    <source>
        <dbReference type="ARBA" id="ARBA00004196"/>
    </source>
</evidence>
<dbReference type="InterPro" id="IPR017853">
    <property type="entry name" value="GH"/>
</dbReference>
<dbReference type="GO" id="GO:0042973">
    <property type="term" value="F:glucan endo-1,3-beta-D-glucosidase activity"/>
    <property type="evidence" value="ECO:0007669"/>
    <property type="project" value="TreeGrafter"/>
</dbReference>
<dbReference type="OrthoDB" id="77201at2759"/>
<evidence type="ECO:0000256" key="2">
    <source>
        <dbReference type="ARBA" id="ARBA00008773"/>
    </source>
</evidence>
<dbReference type="GO" id="GO:0009986">
    <property type="term" value="C:cell surface"/>
    <property type="evidence" value="ECO:0007669"/>
    <property type="project" value="TreeGrafter"/>
</dbReference>
<dbReference type="InterPro" id="IPR050732">
    <property type="entry name" value="Beta-glucan_modifiers"/>
</dbReference>
<comment type="caution">
    <text evidence="6">The sequence shown here is derived from an EMBL/GenBank/DDBJ whole genome shotgun (WGS) entry which is preliminary data.</text>
</comment>
<accession>A0A8K0X820</accession>
<organism evidence="6 7">
    <name type="scientific">Plectosphaerella cucumerina</name>
    <dbReference type="NCBI Taxonomy" id="40658"/>
    <lineage>
        <taxon>Eukaryota</taxon>
        <taxon>Fungi</taxon>
        <taxon>Dikarya</taxon>
        <taxon>Ascomycota</taxon>
        <taxon>Pezizomycotina</taxon>
        <taxon>Sordariomycetes</taxon>
        <taxon>Hypocreomycetidae</taxon>
        <taxon>Glomerellales</taxon>
        <taxon>Plectosphaerellaceae</taxon>
        <taxon>Plectosphaerella</taxon>
    </lineage>
</organism>
<protein>
    <submittedName>
        <fullName evidence="6">Glycoside hydrolase superfamily</fullName>
    </submittedName>
</protein>
<keyword evidence="7" id="KW-1185">Reference proteome</keyword>
<dbReference type="GO" id="GO:0009277">
    <property type="term" value="C:fungal-type cell wall"/>
    <property type="evidence" value="ECO:0007669"/>
    <property type="project" value="TreeGrafter"/>
</dbReference>
<dbReference type="EMBL" id="JAGPXD010000001">
    <property type="protein sequence ID" value="KAH7374884.1"/>
    <property type="molecule type" value="Genomic_DNA"/>
</dbReference>
<reference evidence="6" key="1">
    <citation type="journal article" date="2021" name="Nat. Commun.">
        <title>Genetic determinants of endophytism in the Arabidopsis root mycobiome.</title>
        <authorList>
            <person name="Mesny F."/>
            <person name="Miyauchi S."/>
            <person name="Thiergart T."/>
            <person name="Pickel B."/>
            <person name="Atanasova L."/>
            <person name="Karlsson M."/>
            <person name="Huettel B."/>
            <person name="Barry K.W."/>
            <person name="Haridas S."/>
            <person name="Chen C."/>
            <person name="Bauer D."/>
            <person name="Andreopoulos W."/>
            <person name="Pangilinan J."/>
            <person name="LaButti K."/>
            <person name="Riley R."/>
            <person name="Lipzen A."/>
            <person name="Clum A."/>
            <person name="Drula E."/>
            <person name="Henrissat B."/>
            <person name="Kohler A."/>
            <person name="Grigoriev I.V."/>
            <person name="Martin F.M."/>
            <person name="Hacquard S."/>
        </authorList>
    </citation>
    <scope>NUCLEOTIDE SEQUENCE</scope>
    <source>
        <strain evidence="6">MPI-CAGE-AT-0016</strain>
    </source>
</reference>
<dbReference type="GO" id="GO:0005576">
    <property type="term" value="C:extracellular region"/>
    <property type="evidence" value="ECO:0007669"/>
    <property type="project" value="TreeGrafter"/>
</dbReference>
<feature type="signal peptide" evidence="5">
    <location>
        <begin position="1"/>
        <end position="18"/>
    </location>
</feature>
<evidence type="ECO:0000313" key="7">
    <source>
        <dbReference type="Proteomes" id="UP000813385"/>
    </source>
</evidence>
<sequence length="376" mass="40910">MLARTIVATCSFAATVVAQTTAQHFLGFNSGNMLPNQTAKVKADWLQEFETAKVLQGAPGNFTAVRLYTNIQGYTEDDPIQAFEAAIETGTNILLGVWASHTDNIEKEMFALEKALDLYGQDLVDLIIGVSIGSEDMYRVSEVGIANDPNGVGNPAEVIVGFIDDFRTKFNGTAIADVPVGHVDTFDAWYNSSNSAVLEAVDWIGMNVFPYFFTDRNNTIENGPEFFDQSYEVVKSVAGDTPIWITETGWPSSGPDWDLAETGIENAKYYWDEVGCRRLFANTTTFWYILRDSNPANSMQFTITDNLEAPLFNLTCPTTFETDQEGNWIPPDFTLGVSQPSATGGTADEDSAGSSSEALPVTQATVAAIVASLALL</sequence>
<dbReference type="Gene3D" id="3.20.20.80">
    <property type="entry name" value="Glycosidases"/>
    <property type="match status" value="1"/>
</dbReference>
<dbReference type="PANTHER" id="PTHR16631:SF16">
    <property type="entry name" value="GPI-ANCHORED CELL WALL BETA-1,3-ENDOGLUCANASE EGLC"/>
    <property type="match status" value="1"/>
</dbReference>
<proteinExistence type="inferred from homology"/>
<dbReference type="SUPFAM" id="SSF51445">
    <property type="entry name" value="(Trans)glycosidases"/>
    <property type="match status" value="1"/>
</dbReference>
<dbReference type="PANTHER" id="PTHR16631">
    <property type="entry name" value="GLUCAN 1,3-BETA-GLUCOSIDASE"/>
    <property type="match status" value="1"/>
</dbReference>
<name>A0A8K0X820_9PEZI</name>